<keyword evidence="3 6" id="KW-0564">Palmitate</keyword>
<dbReference type="PANTHER" id="PTHR37423">
    <property type="entry name" value="SOLUBLE LYTIC MUREIN TRANSGLYCOSYLASE-RELATED"/>
    <property type="match status" value="1"/>
</dbReference>
<keyword evidence="4 6" id="KW-0998">Cell outer membrane</keyword>
<dbReference type="InterPro" id="IPR017689">
    <property type="entry name" value="BamD"/>
</dbReference>
<dbReference type="Proteomes" id="UP000570514">
    <property type="component" value="Unassembled WGS sequence"/>
</dbReference>
<keyword evidence="1 6" id="KW-0732">Signal</keyword>
<comment type="subunit">
    <text evidence="6">Part of the Bam complex.</text>
</comment>
<keyword evidence="2 6" id="KW-0472">Membrane</keyword>
<evidence type="ECO:0000313" key="8">
    <source>
        <dbReference type="EMBL" id="NIK87487.1"/>
    </source>
</evidence>
<dbReference type="NCBIfam" id="TIGR03302">
    <property type="entry name" value="OM_YfiO"/>
    <property type="match status" value="1"/>
</dbReference>
<sequence length="281" mass="31818">MLQLPRGLAAVLVVGCTLGLSGCSWFESQTKGKEERDATYQERPIDQIYSDAWKKVNNGDWADAAKQFAEVERQHPYSVWARRASLMSAYCFYQGNKYTEAVSAADNYISLHPGSKEVAYAFYLKAVSLYEQIVDVERDQSNTEAALVALQDVVQRFPESEYARDATLKIDLTLDHLAGKQMEVGRYYLNKGDYIGAINRFRTVVEQYQKTTQIAEALERLTEAYFSLGLTKEAQTAAAVLGHNYPGSPWYQDAYAILQKKKLQPEEDKGSWISRAFDKIL</sequence>
<dbReference type="Pfam" id="PF13525">
    <property type="entry name" value="YfiO"/>
    <property type="match status" value="1"/>
</dbReference>
<dbReference type="InterPro" id="IPR011990">
    <property type="entry name" value="TPR-like_helical_dom_sf"/>
</dbReference>
<dbReference type="RefSeq" id="WP_167081164.1">
    <property type="nucleotide sequence ID" value="NZ_BAAADC010000001.1"/>
</dbReference>
<dbReference type="Gene3D" id="1.25.40.10">
    <property type="entry name" value="Tetratricopeptide repeat domain"/>
    <property type="match status" value="1"/>
</dbReference>
<organism evidence="8 9">
    <name type="scientific">Rhizomicrobium palustre</name>
    <dbReference type="NCBI Taxonomy" id="189966"/>
    <lineage>
        <taxon>Bacteria</taxon>
        <taxon>Pseudomonadati</taxon>
        <taxon>Pseudomonadota</taxon>
        <taxon>Alphaproteobacteria</taxon>
        <taxon>Micropepsales</taxon>
        <taxon>Micropepsaceae</taxon>
        <taxon>Rhizomicrobium</taxon>
    </lineage>
</organism>
<dbReference type="PANTHER" id="PTHR37423:SF1">
    <property type="entry name" value="OUTER MEMBRANE PROTEIN ASSEMBLY FACTOR BAMD"/>
    <property type="match status" value="1"/>
</dbReference>
<comment type="subcellular location">
    <subcellularLocation>
        <location evidence="6">Cell outer membrane</location>
        <topology evidence="6">Lipid-anchor</topology>
    </subcellularLocation>
</comment>
<evidence type="ECO:0000256" key="2">
    <source>
        <dbReference type="ARBA" id="ARBA00023136"/>
    </source>
</evidence>
<evidence type="ECO:0000256" key="1">
    <source>
        <dbReference type="ARBA" id="ARBA00022729"/>
    </source>
</evidence>
<evidence type="ECO:0000256" key="3">
    <source>
        <dbReference type="ARBA" id="ARBA00023139"/>
    </source>
</evidence>
<dbReference type="GO" id="GO:0043165">
    <property type="term" value="P:Gram-negative-bacterium-type cell outer membrane assembly"/>
    <property type="evidence" value="ECO:0007669"/>
    <property type="project" value="UniProtKB-UniRule"/>
</dbReference>
<comment type="function">
    <text evidence="6">Part of the outer membrane protein assembly complex, which is involved in assembly and insertion of beta-barrel proteins into the outer membrane.</text>
</comment>
<evidence type="ECO:0000256" key="6">
    <source>
        <dbReference type="HAMAP-Rule" id="MF_00922"/>
    </source>
</evidence>
<keyword evidence="5 6" id="KW-0449">Lipoprotein</keyword>
<evidence type="ECO:0000256" key="5">
    <source>
        <dbReference type="ARBA" id="ARBA00023288"/>
    </source>
</evidence>
<dbReference type="PROSITE" id="PS51257">
    <property type="entry name" value="PROKAR_LIPOPROTEIN"/>
    <property type="match status" value="1"/>
</dbReference>
<reference evidence="8 9" key="1">
    <citation type="submission" date="2020-03" db="EMBL/GenBank/DDBJ databases">
        <title>Genomic Encyclopedia of Type Strains, Phase IV (KMG-IV): sequencing the most valuable type-strain genomes for metagenomic binning, comparative biology and taxonomic classification.</title>
        <authorList>
            <person name="Goeker M."/>
        </authorList>
    </citation>
    <scope>NUCLEOTIDE SEQUENCE [LARGE SCALE GENOMIC DNA]</scope>
    <source>
        <strain evidence="8 9">DSM 19867</strain>
    </source>
</reference>
<dbReference type="GO" id="GO:0051205">
    <property type="term" value="P:protein insertion into membrane"/>
    <property type="evidence" value="ECO:0007669"/>
    <property type="project" value="UniProtKB-UniRule"/>
</dbReference>
<dbReference type="GO" id="GO:1990063">
    <property type="term" value="C:Bam protein complex"/>
    <property type="evidence" value="ECO:0007669"/>
    <property type="project" value="TreeGrafter"/>
</dbReference>
<dbReference type="CDD" id="cd15830">
    <property type="entry name" value="BamD"/>
    <property type="match status" value="1"/>
</dbReference>
<proteinExistence type="inferred from homology"/>
<accession>A0A846MWX4</accession>
<name>A0A846MWX4_9PROT</name>
<dbReference type="AlphaFoldDB" id="A0A846MWX4"/>
<dbReference type="HAMAP" id="MF_00922">
    <property type="entry name" value="OM_assembly_BamD"/>
    <property type="match status" value="1"/>
</dbReference>
<protein>
    <recommendedName>
        <fullName evidence="6">Outer membrane protein assembly factor BamD</fullName>
    </recommendedName>
</protein>
<gene>
    <name evidence="6" type="primary">bamD</name>
    <name evidence="8" type="ORF">FHS83_000805</name>
</gene>
<dbReference type="InterPro" id="IPR039565">
    <property type="entry name" value="BamD-like"/>
</dbReference>
<keyword evidence="9" id="KW-1185">Reference proteome</keyword>
<dbReference type="SUPFAM" id="SSF48452">
    <property type="entry name" value="TPR-like"/>
    <property type="match status" value="2"/>
</dbReference>
<feature type="domain" description="Outer membrane lipoprotein BamD-like" evidence="7">
    <location>
        <begin position="44"/>
        <end position="238"/>
    </location>
</feature>
<dbReference type="EMBL" id="JAASRM010000001">
    <property type="protein sequence ID" value="NIK87487.1"/>
    <property type="molecule type" value="Genomic_DNA"/>
</dbReference>
<evidence type="ECO:0000256" key="4">
    <source>
        <dbReference type="ARBA" id="ARBA00023237"/>
    </source>
</evidence>
<evidence type="ECO:0000313" key="9">
    <source>
        <dbReference type="Proteomes" id="UP000570514"/>
    </source>
</evidence>
<comment type="similarity">
    <text evidence="6">Belongs to the BamD family.</text>
</comment>
<comment type="caution">
    <text evidence="8">The sequence shown here is derived from an EMBL/GenBank/DDBJ whole genome shotgun (WGS) entry which is preliminary data.</text>
</comment>
<evidence type="ECO:0000259" key="7">
    <source>
        <dbReference type="Pfam" id="PF13525"/>
    </source>
</evidence>